<accession>A0A0E3R7C7</accession>
<sequence>MFEKTLFFRLFSVLPVIFGSSGYFRFFRLFSESIPFLASIFSSNSAAHSGGLFLGIPLKFILRNLWVLKVKERLSK</sequence>
<evidence type="ECO:0000313" key="2">
    <source>
        <dbReference type="EMBL" id="AKB59613.1"/>
    </source>
</evidence>
<protein>
    <submittedName>
        <fullName evidence="2">Uncharacterized protein</fullName>
    </submittedName>
</protein>
<reference evidence="2 3" key="1">
    <citation type="submission" date="2014-07" db="EMBL/GenBank/DDBJ databases">
        <title>Methanogenic archaea and the global carbon cycle.</title>
        <authorList>
            <person name="Henriksen J.R."/>
            <person name="Luke J."/>
            <person name="Reinhart S."/>
            <person name="Benedict M.N."/>
            <person name="Youngblut N.D."/>
            <person name="Metcalf M.E."/>
            <person name="Whitaker R.J."/>
            <person name="Metcalf W.W."/>
        </authorList>
    </citation>
    <scope>NUCLEOTIDE SEQUENCE [LARGE SCALE GENOMIC DNA]</scope>
    <source>
        <strain evidence="2 3">227</strain>
    </source>
</reference>
<organism evidence="2 3">
    <name type="scientific">Methanosarcina barkeri 227</name>
    <dbReference type="NCBI Taxonomy" id="1434106"/>
    <lineage>
        <taxon>Archaea</taxon>
        <taxon>Methanobacteriati</taxon>
        <taxon>Methanobacteriota</taxon>
        <taxon>Stenosarchaea group</taxon>
        <taxon>Methanomicrobia</taxon>
        <taxon>Methanosarcinales</taxon>
        <taxon>Methanosarcinaceae</taxon>
        <taxon>Methanosarcina</taxon>
    </lineage>
</organism>
<feature type="transmembrane region" description="Helical" evidence="1">
    <location>
        <begin position="46"/>
        <end position="66"/>
    </location>
</feature>
<keyword evidence="1" id="KW-1133">Transmembrane helix</keyword>
<dbReference type="HOGENOM" id="CLU_2645859_0_0_2"/>
<name>A0A0E3R7C7_METBA</name>
<feature type="transmembrane region" description="Helical" evidence="1">
    <location>
        <begin position="7"/>
        <end position="26"/>
    </location>
</feature>
<gene>
    <name evidence="2" type="ORF">MSBR2_3097</name>
</gene>
<evidence type="ECO:0000256" key="1">
    <source>
        <dbReference type="SAM" id="Phobius"/>
    </source>
</evidence>
<dbReference type="EMBL" id="CP009530">
    <property type="protein sequence ID" value="AKB59613.1"/>
    <property type="molecule type" value="Genomic_DNA"/>
</dbReference>
<proteinExistence type="predicted"/>
<keyword evidence="1" id="KW-0472">Membrane</keyword>
<dbReference type="AlphaFoldDB" id="A0A0E3R7C7"/>
<dbReference type="KEGG" id="mbar:MSBR2_3097"/>
<evidence type="ECO:0000313" key="3">
    <source>
        <dbReference type="Proteomes" id="UP000033079"/>
    </source>
</evidence>
<keyword evidence="1" id="KW-0812">Transmembrane</keyword>
<dbReference type="Proteomes" id="UP000033079">
    <property type="component" value="Chromosome"/>
</dbReference>